<protein>
    <submittedName>
        <fullName evidence="10">MFS transporter</fullName>
    </submittedName>
</protein>
<evidence type="ECO:0000313" key="10">
    <source>
        <dbReference type="EMBL" id="MDT1974162.1"/>
    </source>
</evidence>
<comment type="caution">
    <text evidence="10">The sequence shown here is derived from an EMBL/GenBank/DDBJ whole genome shotgun (WGS) entry which is preliminary data.</text>
</comment>
<feature type="transmembrane region" description="Helical" evidence="7">
    <location>
        <begin position="161"/>
        <end position="180"/>
    </location>
</feature>
<sequence length="392" mass="42899">MKKNKPIFKLSLLSMSLLTGSATAITGILPVLKSSYPNVPQSLIESLVTLPSLTILIFTLLSSFVAKKIGNKQTVQLGLMIALVGGVTPFFITNFTALLIMRLVFGVGIGLFTPLAISLISMFFEGDERANLLGYQLGTMALGNALLIFLSGMLLKHGWNVSFLVYLLIIPVYLFVTFNIPEPPVSQDGFLIKTESSKTSIKLNKEILFLIVLCFFTFLIIWIVQLKMPLIFAERGLNKNNPASLVLSLMNVGGLVAGLLFGRAFVLFRHKLLPLGYLLAGMSILFISLSKSGIMIAFWAIFFNFIYSFTGPYIILKVNQISPRSLLTLSTALISVSMTLSQLVTPFFWNGLGALIGIDSASIIIRLAGGFAFIIGGILSLRLIQLKRVKND</sequence>
<dbReference type="GO" id="GO:0022857">
    <property type="term" value="F:transmembrane transporter activity"/>
    <property type="evidence" value="ECO:0007669"/>
    <property type="project" value="InterPro"/>
</dbReference>
<dbReference type="SUPFAM" id="SSF103473">
    <property type="entry name" value="MFS general substrate transporter"/>
    <property type="match status" value="1"/>
</dbReference>
<name>A0AAW8RB08_CARDV</name>
<proteinExistence type="predicted"/>
<comment type="subcellular location">
    <subcellularLocation>
        <location evidence="1">Cell membrane</location>
        <topology evidence="1">Multi-pass membrane protein</topology>
    </subcellularLocation>
</comment>
<dbReference type="Pfam" id="PF07690">
    <property type="entry name" value="MFS_1"/>
    <property type="match status" value="1"/>
</dbReference>
<keyword evidence="5 7" id="KW-1133">Transmembrane helix</keyword>
<feature type="signal peptide" evidence="8">
    <location>
        <begin position="1"/>
        <end position="24"/>
    </location>
</feature>
<feature type="transmembrane region" description="Helical" evidence="7">
    <location>
        <begin position="77"/>
        <end position="97"/>
    </location>
</feature>
<feature type="transmembrane region" description="Helical" evidence="7">
    <location>
        <begin position="133"/>
        <end position="155"/>
    </location>
</feature>
<keyword evidence="4 7" id="KW-0812">Transmembrane</keyword>
<dbReference type="InterPro" id="IPR050189">
    <property type="entry name" value="MFS_Efflux_Transporters"/>
</dbReference>
<evidence type="ECO:0000256" key="5">
    <source>
        <dbReference type="ARBA" id="ARBA00022989"/>
    </source>
</evidence>
<evidence type="ECO:0000256" key="6">
    <source>
        <dbReference type="ARBA" id="ARBA00023136"/>
    </source>
</evidence>
<keyword evidence="3" id="KW-1003">Cell membrane</keyword>
<dbReference type="InterPro" id="IPR020846">
    <property type="entry name" value="MFS_dom"/>
</dbReference>
<dbReference type="EMBL" id="JALRMR010000007">
    <property type="protein sequence ID" value="MDT1974162.1"/>
    <property type="molecule type" value="Genomic_DNA"/>
</dbReference>
<feature type="chain" id="PRO_5044015562" evidence="8">
    <location>
        <begin position="25"/>
        <end position="392"/>
    </location>
</feature>
<dbReference type="PANTHER" id="PTHR43124">
    <property type="entry name" value="PURINE EFFLUX PUMP PBUE"/>
    <property type="match status" value="1"/>
</dbReference>
<evidence type="ECO:0000313" key="11">
    <source>
        <dbReference type="Proteomes" id="UP001249945"/>
    </source>
</evidence>
<dbReference type="Gene3D" id="1.20.1250.20">
    <property type="entry name" value="MFS general substrate transporter like domains"/>
    <property type="match status" value="1"/>
</dbReference>
<organism evidence="10 11">
    <name type="scientific">Carnobacterium divergens</name>
    <name type="common">Lactobacillus divergens</name>
    <dbReference type="NCBI Taxonomy" id="2748"/>
    <lineage>
        <taxon>Bacteria</taxon>
        <taxon>Bacillati</taxon>
        <taxon>Bacillota</taxon>
        <taxon>Bacilli</taxon>
        <taxon>Lactobacillales</taxon>
        <taxon>Carnobacteriaceae</taxon>
        <taxon>Carnobacterium</taxon>
    </lineage>
</organism>
<feature type="transmembrane region" description="Helical" evidence="7">
    <location>
        <begin position="207"/>
        <end position="225"/>
    </location>
</feature>
<keyword evidence="2" id="KW-0813">Transport</keyword>
<dbReference type="InterPro" id="IPR011701">
    <property type="entry name" value="MFS"/>
</dbReference>
<keyword evidence="6 7" id="KW-0472">Membrane</keyword>
<keyword evidence="8" id="KW-0732">Signal</keyword>
<evidence type="ECO:0000256" key="2">
    <source>
        <dbReference type="ARBA" id="ARBA00022448"/>
    </source>
</evidence>
<evidence type="ECO:0000256" key="8">
    <source>
        <dbReference type="SAM" id="SignalP"/>
    </source>
</evidence>
<gene>
    <name evidence="10" type="ORF">MX635_07130</name>
</gene>
<feature type="transmembrane region" description="Helical" evidence="7">
    <location>
        <begin position="272"/>
        <end position="290"/>
    </location>
</feature>
<feature type="transmembrane region" description="Helical" evidence="7">
    <location>
        <begin position="361"/>
        <end position="384"/>
    </location>
</feature>
<dbReference type="RefSeq" id="WP_311780410.1">
    <property type="nucleotide sequence ID" value="NZ_JALRMR010000007.1"/>
</dbReference>
<feature type="transmembrane region" description="Helical" evidence="7">
    <location>
        <begin position="245"/>
        <end position="265"/>
    </location>
</feature>
<evidence type="ECO:0000256" key="7">
    <source>
        <dbReference type="SAM" id="Phobius"/>
    </source>
</evidence>
<evidence type="ECO:0000256" key="1">
    <source>
        <dbReference type="ARBA" id="ARBA00004651"/>
    </source>
</evidence>
<dbReference type="AlphaFoldDB" id="A0AAW8RB08"/>
<dbReference type="PANTHER" id="PTHR43124:SF3">
    <property type="entry name" value="CHLORAMPHENICOL EFFLUX PUMP RV0191"/>
    <property type="match status" value="1"/>
</dbReference>
<feature type="transmembrane region" description="Helical" evidence="7">
    <location>
        <begin position="296"/>
        <end position="315"/>
    </location>
</feature>
<feature type="transmembrane region" description="Helical" evidence="7">
    <location>
        <begin position="327"/>
        <end position="349"/>
    </location>
</feature>
<feature type="transmembrane region" description="Helical" evidence="7">
    <location>
        <begin position="103"/>
        <end position="124"/>
    </location>
</feature>
<evidence type="ECO:0000256" key="3">
    <source>
        <dbReference type="ARBA" id="ARBA00022475"/>
    </source>
</evidence>
<evidence type="ECO:0000256" key="4">
    <source>
        <dbReference type="ARBA" id="ARBA00022692"/>
    </source>
</evidence>
<reference evidence="10" key="1">
    <citation type="submission" date="2022-04" db="EMBL/GenBank/DDBJ databases">
        <title>Draft genome sequences of lactic acid bacteria (LAB) strains involved in meat spoilage.</title>
        <authorList>
            <person name="Palevich N."/>
        </authorList>
    </citation>
    <scope>NUCLEOTIDE SEQUENCE</scope>
    <source>
        <strain evidence="10">9-14</strain>
    </source>
</reference>
<dbReference type="GO" id="GO:0005886">
    <property type="term" value="C:plasma membrane"/>
    <property type="evidence" value="ECO:0007669"/>
    <property type="project" value="UniProtKB-SubCell"/>
</dbReference>
<dbReference type="InterPro" id="IPR036259">
    <property type="entry name" value="MFS_trans_sf"/>
</dbReference>
<dbReference type="Proteomes" id="UP001249945">
    <property type="component" value="Unassembled WGS sequence"/>
</dbReference>
<dbReference type="PROSITE" id="PS50850">
    <property type="entry name" value="MFS"/>
    <property type="match status" value="1"/>
</dbReference>
<evidence type="ECO:0000259" key="9">
    <source>
        <dbReference type="PROSITE" id="PS50850"/>
    </source>
</evidence>
<feature type="domain" description="Major facilitator superfamily (MFS) profile" evidence="9">
    <location>
        <begin position="7"/>
        <end position="388"/>
    </location>
</feature>
<feature type="transmembrane region" description="Helical" evidence="7">
    <location>
        <begin position="48"/>
        <end position="65"/>
    </location>
</feature>
<accession>A0AAW8RB08</accession>